<evidence type="ECO:0000256" key="3">
    <source>
        <dbReference type="ARBA" id="ARBA00004679"/>
    </source>
</evidence>
<evidence type="ECO:0000256" key="9">
    <source>
        <dbReference type="ARBA" id="ARBA00022777"/>
    </source>
</evidence>
<dbReference type="InterPro" id="IPR012828">
    <property type="entry name" value="PFKA_ATP_prok"/>
</dbReference>
<evidence type="ECO:0000256" key="7">
    <source>
        <dbReference type="ARBA" id="ARBA00022723"/>
    </source>
</evidence>
<evidence type="ECO:0000256" key="13">
    <source>
        <dbReference type="ARBA" id="ARBA00048070"/>
    </source>
</evidence>
<evidence type="ECO:0000256" key="6">
    <source>
        <dbReference type="ARBA" id="ARBA00022679"/>
    </source>
</evidence>
<keyword evidence="6 14" id="KW-0808">Transferase</keyword>
<feature type="active site" description="Proton acceptor" evidence="14">
    <location>
        <position position="128"/>
    </location>
</feature>
<dbReference type="GO" id="GO:0030388">
    <property type="term" value="P:fructose 1,6-bisphosphate metabolic process"/>
    <property type="evidence" value="ECO:0007669"/>
    <property type="project" value="TreeGrafter"/>
</dbReference>
<keyword evidence="12 14" id="KW-0324">Glycolysis</keyword>
<feature type="binding site" evidence="14">
    <location>
        <begin position="21"/>
        <end position="25"/>
    </location>
    <ligand>
        <name>ADP</name>
        <dbReference type="ChEBI" id="CHEBI:456216"/>
        <note>allosteric activator; ligand shared between dimeric partners</note>
    </ligand>
</feature>
<dbReference type="GO" id="GO:0003872">
    <property type="term" value="F:6-phosphofructokinase activity"/>
    <property type="evidence" value="ECO:0007669"/>
    <property type="project" value="UniProtKB-UniRule"/>
</dbReference>
<dbReference type="InterPro" id="IPR035966">
    <property type="entry name" value="PKF_sf"/>
</dbReference>
<dbReference type="GO" id="GO:0048029">
    <property type="term" value="F:monosaccharide binding"/>
    <property type="evidence" value="ECO:0007669"/>
    <property type="project" value="TreeGrafter"/>
</dbReference>
<evidence type="ECO:0000256" key="4">
    <source>
        <dbReference type="ARBA" id="ARBA00022490"/>
    </source>
</evidence>
<comment type="caution">
    <text evidence="16">The sequence shown here is derived from an EMBL/GenBank/DDBJ whole genome shotgun (WGS) entry which is preliminary data.</text>
</comment>
<feature type="binding site" evidence="14">
    <location>
        <position position="163"/>
    </location>
    <ligand>
        <name>substrate</name>
        <note>ligand shared between dimeric partners</note>
    </ligand>
</feature>
<keyword evidence="7 14" id="KW-0479">Metal-binding</keyword>
<feature type="binding site" evidence="14">
    <location>
        <begin position="102"/>
        <end position="105"/>
    </location>
    <ligand>
        <name>ATP</name>
        <dbReference type="ChEBI" id="CHEBI:30616"/>
    </ligand>
</feature>
<dbReference type="Proteomes" id="UP000279422">
    <property type="component" value="Unassembled WGS sequence"/>
</dbReference>
<dbReference type="GO" id="GO:0005524">
    <property type="term" value="F:ATP binding"/>
    <property type="evidence" value="ECO:0007669"/>
    <property type="project" value="UniProtKB-UniRule"/>
</dbReference>
<proteinExistence type="inferred from homology"/>
<dbReference type="InterPro" id="IPR000023">
    <property type="entry name" value="Phosphofructokinase_dom"/>
</dbReference>
<feature type="binding site" description="in other chain" evidence="14">
    <location>
        <begin position="214"/>
        <end position="216"/>
    </location>
    <ligand>
        <name>ADP</name>
        <dbReference type="ChEBI" id="CHEBI:456216"/>
        <note>allosteric activator; ligand shared between dimeric partners</note>
    </ligand>
</feature>
<reference evidence="16 17" key="1">
    <citation type="submission" date="2018-06" db="EMBL/GenBank/DDBJ databases">
        <title>Extensive metabolic versatility and redundancy in microbially diverse, dynamic hydrothermal sediments.</title>
        <authorList>
            <person name="Dombrowski N."/>
            <person name="Teske A."/>
            <person name="Baker B.J."/>
        </authorList>
    </citation>
    <scope>NUCLEOTIDE SEQUENCE [LARGE SCALE GENOMIC DNA]</scope>
    <source>
        <strain evidence="16">B47_G16</strain>
    </source>
</reference>
<feature type="binding site" description="in other chain" evidence="14">
    <location>
        <begin position="186"/>
        <end position="188"/>
    </location>
    <ligand>
        <name>ADP</name>
        <dbReference type="ChEBI" id="CHEBI:456216"/>
        <note>allosteric activator; ligand shared between dimeric partners</note>
    </ligand>
</feature>
<comment type="pathway">
    <text evidence="3 14">Carbohydrate degradation; glycolysis; D-glyceraldehyde 3-phosphate and glycerone phosphate from D-glucose: step 3/4.</text>
</comment>
<dbReference type="EC" id="2.7.1.11" evidence="14"/>
<comment type="function">
    <text evidence="14">Catalyzes the phosphorylation of D-fructose 6-phosphate to fructose 1,6-bisphosphate by ATP, the first committing step of glycolysis.</text>
</comment>
<dbReference type="PANTHER" id="PTHR13697:SF4">
    <property type="entry name" value="ATP-DEPENDENT 6-PHOSPHOFRUCTOKINASE"/>
    <property type="match status" value="1"/>
</dbReference>
<feature type="binding site" description="in other chain" evidence="14">
    <location>
        <position position="223"/>
    </location>
    <ligand>
        <name>substrate</name>
        <note>ligand shared between dimeric partners</note>
    </ligand>
</feature>
<dbReference type="EMBL" id="QMPZ01000049">
    <property type="protein sequence ID" value="RLE09366.1"/>
    <property type="molecule type" value="Genomic_DNA"/>
</dbReference>
<dbReference type="FunFam" id="3.40.50.460:FF:000002">
    <property type="entry name" value="ATP-dependent 6-phosphofructokinase"/>
    <property type="match status" value="1"/>
</dbReference>
<feature type="binding site" evidence="14">
    <location>
        <begin position="72"/>
        <end position="73"/>
    </location>
    <ligand>
        <name>ATP</name>
        <dbReference type="ChEBI" id="CHEBI:30616"/>
    </ligand>
</feature>
<evidence type="ECO:0000313" key="16">
    <source>
        <dbReference type="EMBL" id="RLE09366.1"/>
    </source>
</evidence>
<dbReference type="PRINTS" id="PR00476">
    <property type="entry name" value="PHFRCTKINASE"/>
</dbReference>
<comment type="similarity">
    <text evidence="14">Belongs to the phosphofructokinase type A (PFKA) family. ATP-dependent PFK group I subfamily. Prokaryotic clade 'B1' sub-subfamily.</text>
</comment>
<feature type="binding site" evidence="14">
    <location>
        <position position="246"/>
    </location>
    <ligand>
        <name>substrate</name>
        <note>ligand shared between dimeric partners</note>
    </ligand>
</feature>
<dbReference type="InterPro" id="IPR022953">
    <property type="entry name" value="ATP_PFK"/>
</dbReference>
<evidence type="ECO:0000259" key="15">
    <source>
        <dbReference type="Pfam" id="PF00365"/>
    </source>
</evidence>
<evidence type="ECO:0000256" key="5">
    <source>
        <dbReference type="ARBA" id="ARBA00022533"/>
    </source>
</evidence>
<protein>
    <recommendedName>
        <fullName evidence="14">ATP-dependent 6-phosphofructokinase</fullName>
        <shortName evidence="14">ATP-PFK</shortName>
        <shortName evidence="14">Phosphofructokinase</shortName>
        <ecNumber evidence="14">2.7.1.11</ecNumber>
    </recommendedName>
    <alternativeName>
        <fullName evidence="14">Phosphohexokinase</fullName>
    </alternativeName>
</protein>
<evidence type="ECO:0000256" key="11">
    <source>
        <dbReference type="ARBA" id="ARBA00022842"/>
    </source>
</evidence>
<keyword evidence="4 14" id="KW-0963">Cytoplasm</keyword>
<dbReference type="FunFam" id="3.40.50.450:FF:000001">
    <property type="entry name" value="ATP-dependent 6-phosphofructokinase"/>
    <property type="match status" value="1"/>
</dbReference>
<comment type="subcellular location">
    <subcellularLocation>
        <location evidence="2 14">Cytoplasm</location>
    </subcellularLocation>
</comment>
<evidence type="ECO:0000256" key="10">
    <source>
        <dbReference type="ARBA" id="ARBA00022840"/>
    </source>
</evidence>
<comment type="subunit">
    <text evidence="14">Homotetramer.</text>
</comment>
<dbReference type="GO" id="GO:0061621">
    <property type="term" value="P:canonical glycolysis"/>
    <property type="evidence" value="ECO:0007669"/>
    <property type="project" value="TreeGrafter"/>
</dbReference>
<dbReference type="GO" id="GO:0016208">
    <property type="term" value="F:AMP binding"/>
    <property type="evidence" value="ECO:0007669"/>
    <property type="project" value="TreeGrafter"/>
</dbReference>
<evidence type="ECO:0000256" key="1">
    <source>
        <dbReference type="ARBA" id="ARBA00001946"/>
    </source>
</evidence>
<comment type="cofactor">
    <cofactor evidence="1 14">
        <name>Mg(2+)</name>
        <dbReference type="ChEBI" id="CHEBI:18420"/>
    </cofactor>
</comment>
<feature type="binding site" description="in other chain" evidence="14">
    <location>
        <position position="212"/>
    </location>
    <ligand>
        <name>ADP</name>
        <dbReference type="ChEBI" id="CHEBI:456216"/>
        <note>allosteric activator; ligand shared between dimeric partners</note>
    </ligand>
</feature>
<feature type="binding site" evidence="14">
    <location>
        <position position="103"/>
    </location>
    <ligand>
        <name>Mg(2+)</name>
        <dbReference type="ChEBI" id="CHEBI:18420"/>
        <note>catalytic</note>
    </ligand>
</feature>
<dbReference type="AlphaFoldDB" id="A0A497E3W4"/>
<comment type="caution">
    <text evidence="14">Lacks conserved residue(s) required for the propagation of feature annotation.</text>
</comment>
<keyword evidence="5 14" id="KW-0021">Allosteric enzyme</keyword>
<dbReference type="Pfam" id="PF00365">
    <property type="entry name" value="PFK"/>
    <property type="match status" value="1"/>
</dbReference>
<dbReference type="HAMAP" id="MF_00339">
    <property type="entry name" value="Phosphofructokinase_I_B1"/>
    <property type="match status" value="1"/>
</dbReference>
<evidence type="ECO:0000256" key="14">
    <source>
        <dbReference type="HAMAP-Rule" id="MF_00339"/>
    </source>
</evidence>
<dbReference type="UniPathway" id="UPA00109">
    <property type="reaction ID" value="UER00182"/>
</dbReference>
<name>A0A497E3W4_UNCAE</name>
<dbReference type="GO" id="GO:0006002">
    <property type="term" value="P:fructose 6-phosphate metabolic process"/>
    <property type="evidence" value="ECO:0007669"/>
    <property type="project" value="UniProtKB-UniRule"/>
</dbReference>
<accession>A0A497E3W4</accession>
<feature type="binding site" description="in other chain" evidence="14">
    <location>
        <begin position="252"/>
        <end position="255"/>
    </location>
    <ligand>
        <name>substrate</name>
        <note>ligand shared between dimeric partners</note>
    </ligand>
</feature>
<dbReference type="Gene3D" id="3.40.50.450">
    <property type="match status" value="1"/>
</dbReference>
<feature type="binding site" evidence="14">
    <location>
        <position position="11"/>
    </location>
    <ligand>
        <name>ATP</name>
        <dbReference type="ChEBI" id="CHEBI:30616"/>
    </ligand>
</feature>
<dbReference type="GO" id="GO:0070095">
    <property type="term" value="F:fructose-6-phosphate binding"/>
    <property type="evidence" value="ECO:0007669"/>
    <property type="project" value="TreeGrafter"/>
</dbReference>
<keyword evidence="11 14" id="KW-0460">Magnesium</keyword>
<dbReference type="GO" id="GO:0005945">
    <property type="term" value="C:6-phosphofructokinase complex"/>
    <property type="evidence" value="ECO:0007669"/>
    <property type="project" value="TreeGrafter"/>
</dbReference>
<dbReference type="GO" id="GO:0046872">
    <property type="term" value="F:metal ion binding"/>
    <property type="evidence" value="ECO:0007669"/>
    <property type="project" value="UniProtKB-KW"/>
</dbReference>
<keyword evidence="8 14" id="KW-0547">Nucleotide-binding</keyword>
<dbReference type="GO" id="GO:0042802">
    <property type="term" value="F:identical protein binding"/>
    <property type="evidence" value="ECO:0007669"/>
    <property type="project" value="TreeGrafter"/>
</dbReference>
<comment type="catalytic activity">
    <reaction evidence="13 14">
        <text>beta-D-fructose 6-phosphate + ATP = beta-D-fructose 1,6-bisphosphate + ADP + H(+)</text>
        <dbReference type="Rhea" id="RHEA:16109"/>
        <dbReference type="ChEBI" id="CHEBI:15378"/>
        <dbReference type="ChEBI" id="CHEBI:30616"/>
        <dbReference type="ChEBI" id="CHEBI:32966"/>
        <dbReference type="ChEBI" id="CHEBI:57634"/>
        <dbReference type="ChEBI" id="CHEBI:456216"/>
        <dbReference type="EC" id="2.7.1.11"/>
    </reaction>
</comment>
<keyword evidence="10 14" id="KW-0067">ATP-binding</keyword>
<comment type="activity regulation">
    <text evidence="14">Allosterically activated by ADP and other diphosphonucleosides, and allosterically inhibited by phosphoenolpyruvate.</text>
</comment>
<evidence type="ECO:0000256" key="2">
    <source>
        <dbReference type="ARBA" id="ARBA00004496"/>
    </source>
</evidence>
<dbReference type="InterPro" id="IPR015912">
    <property type="entry name" value="Phosphofructokinase_CS"/>
</dbReference>
<dbReference type="SUPFAM" id="SSF53784">
    <property type="entry name" value="Phosphofructokinase"/>
    <property type="match status" value="1"/>
</dbReference>
<sequence>MRKIGVLTSGGDSPGMNPCIRAVVRKAIYEGLEVMGIKRGFRGLMEGDVEELHAHSVSGIIHQGGTILKTARAESFKTKEGQGRAVKTIKKLGIEGLIVIGGDGSLRGAYTLDRDWDIPVIGVPASIDNDIAGTDFSIGFLTAVNTALEAIDRIRDTATSHNRLFIIEVMGRSSGFIALWAGLAGGAEDILIPERKTDLDEVCRKLEEGRLRGKSSSILVVAEGDEAGGAFEIAKRIEKKIGYETRVVVLGHLQRGGSPVALDRILATKLGTSAVELLIKGERRKMVGLISNQIKASPIEYAWKEKKKVDLSFYDLSQVMAI</sequence>
<feature type="domain" description="Phosphofructokinase" evidence="15">
    <location>
        <begin position="3"/>
        <end position="278"/>
    </location>
</feature>
<evidence type="ECO:0000256" key="12">
    <source>
        <dbReference type="ARBA" id="ARBA00023152"/>
    </source>
</evidence>
<dbReference type="PANTHER" id="PTHR13697">
    <property type="entry name" value="PHOSPHOFRUCTOKINASE"/>
    <property type="match status" value="1"/>
</dbReference>
<dbReference type="PROSITE" id="PS00433">
    <property type="entry name" value="PHOSPHOFRUCTOKINASE"/>
    <property type="match status" value="1"/>
</dbReference>
<dbReference type="NCBIfam" id="NF002872">
    <property type="entry name" value="PRK03202.1"/>
    <property type="match status" value="1"/>
</dbReference>
<keyword evidence="9 14" id="KW-0418">Kinase</keyword>
<dbReference type="Gene3D" id="3.40.50.460">
    <property type="entry name" value="Phosphofructokinase domain"/>
    <property type="match status" value="1"/>
</dbReference>
<feature type="binding site" description="in other chain" evidence="14">
    <location>
        <position position="155"/>
    </location>
    <ligand>
        <name>ADP</name>
        <dbReference type="ChEBI" id="CHEBI:456216"/>
        <note>allosteric activator; ligand shared between dimeric partners</note>
    </ligand>
</feature>
<organism evidence="16 17">
    <name type="scientific">Aerophobetes bacterium</name>
    <dbReference type="NCBI Taxonomy" id="2030807"/>
    <lineage>
        <taxon>Bacteria</taxon>
        <taxon>Candidatus Aerophobota</taxon>
    </lineage>
</organism>
<evidence type="ECO:0000256" key="8">
    <source>
        <dbReference type="ARBA" id="ARBA00022741"/>
    </source>
</evidence>
<gene>
    <name evidence="14 16" type="primary">pfkA</name>
    <name evidence="16" type="ORF">DRJ00_04360</name>
</gene>
<dbReference type="InterPro" id="IPR012003">
    <property type="entry name" value="ATP_PFK_prok-type"/>
</dbReference>
<feature type="binding site" description="in other chain" evidence="14">
    <location>
        <begin position="170"/>
        <end position="172"/>
    </location>
    <ligand>
        <name>substrate</name>
        <note>ligand shared between dimeric partners</note>
    </ligand>
</feature>
<feature type="binding site" description="in other chain" evidence="14">
    <location>
        <begin position="126"/>
        <end position="128"/>
    </location>
    <ligand>
        <name>substrate</name>
        <note>ligand shared between dimeric partners</note>
    </ligand>
</feature>
<dbReference type="PIRSF" id="PIRSF000532">
    <property type="entry name" value="ATP_PFK_prok"/>
    <property type="match status" value="1"/>
</dbReference>
<dbReference type="NCBIfam" id="TIGR02482">
    <property type="entry name" value="PFKA_ATP"/>
    <property type="match status" value="1"/>
</dbReference>
<evidence type="ECO:0000313" key="17">
    <source>
        <dbReference type="Proteomes" id="UP000279422"/>
    </source>
</evidence>